<evidence type="ECO:0000313" key="1">
    <source>
        <dbReference type="EMBL" id="MCH4812858.1"/>
    </source>
</evidence>
<reference evidence="1 2" key="1">
    <citation type="submission" date="2022-03" db="EMBL/GenBank/DDBJ databases">
        <title>Genomic signatures underlying metal tolerance in selected Arctic bacterial isolates.</title>
        <authorList>
            <person name="Thomas F.A."/>
            <person name="Venkatachalam S."/>
            <person name="Krishnan K.P."/>
        </authorList>
    </citation>
    <scope>NUCLEOTIDE SEQUENCE [LARGE SCALE GENOMIC DNA]</scope>
    <source>
        <strain evidence="1 2">HM116</strain>
    </source>
</reference>
<evidence type="ECO:0000313" key="2">
    <source>
        <dbReference type="Proteomes" id="UP001320609"/>
    </source>
</evidence>
<protein>
    <submittedName>
        <fullName evidence="1">Uncharacterized protein</fullName>
    </submittedName>
</protein>
<dbReference type="EMBL" id="JAKVTW010000013">
    <property type="protein sequence ID" value="MCH4812858.1"/>
    <property type="molecule type" value="Genomic_DNA"/>
</dbReference>
<proteinExistence type="predicted"/>
<organism evidence="1 2">
    <name type="scientific">Vreelandella neptunia</name>
    <dbReference type="NCBI Taxonomy" id="115551"/>
    <lineage>
        <taxon>Bacteria</taxon>
        <taxon>Pseudomonadati</taxon>
        <taxon>Pseudomonadota</taxon>
        <taxon>Gammaproteobacteria</taxon>
        <taxon>Oceanospirillales</taxon>
        <taxon>Halomonadaceae</taxon>
        <taxon>Vreelandella</taxon>
    </lineage>
</organism>
<sequence>MEVNKSKFDPIKVIVDGVEYESIGKAARAYDKKPYVVYRRKDDGMSIEEAVKTPLKTPKTVVINRKKYQSLKNAFDKIGKITFSQYQARRHKVIQADKDLQKYAKYIIGLNDDAP</sequence>
<dbReference type="RefSeq" id="WP_240719152.1">
    <property type="nucleotide sequence ID" value="NZ_JAKVTW010000013.1"/>
</dbReference>
<name>A0ABS9S9S2_9GAMM</name>
<gene>
    <name evidence="1" type="ORF">MLE19_16100</name>
</gene>
<keyword evidence="2" id="KW-1185">Reference proteome</keyword>
<dbReference type="Proteomes" id="UP001320609">
    <property type="component" value="Unassembled WGS sequence"/>
</dbReference>
<accession>A0ABS9S9S2</accession>
<comment type="caution">
    <text evidence="1">The sequence shown here is derived from an EMBL/GenBank/DDBJ whole genome shotgun (WGS) entry which is preliminary data.</text>
</comment>